<evidence type="ECO:0000313" key="1">
    <source>
        <dbReference type="EMBL" id="KOY81108.1"/>
    </source>
</evidence>
<dbReference type="AlphaFoldDB" id="A0A0M9DGP8"/>
<comment type="caution">
    <text evidence="1">The sequence shown here is derived from an EMBL/GenBank/DDBJ whole genome shotgun (WGS) entry which is preliminary data.</text>
</comment>
<organism evidence="1 2">
    <name type="scientific">Lysinibacillus macroides</name>
    <dbReference type="NCBI Taxonomy" id="33935"/>
    <lineage>
        <taxon>Bacteria</taxon>
        <taxon>Bacillati</taxon>
        <taxon>Bacillota</taxon>
        <taxon>Bacilli</taxon>
        <taxon>Bacillales</taxon>
        <taxon>Bacillaceae</taxon>
        <taxon>Lysinibacillus</taxon>
    </lineage>
</organism>
<dbReference type="RefSeq" id="WP_053996348.1">
    <property type="nucleotide sequence ID" value="NZ_CP065643.1"/>
</dbReference>
<proteinExistence type="predicted"/>
<name>A0A0M9DGP8_9BACI</name>
<reference evidence="1 2" key="1">
    <citation type="submission" date="2015-07" db="EMBL/GenBank/DDBJ databases">
        <title>Genome sequencing project for genomic taxonomy and phylogenomics of Bacillus-like bacteria.</title>
        <authorList>
            <person name="Liu B."/>
            <person name="Wang J."/>
            <person name="Zhu Y."/>
            <person name="Liu G."/>
            <person name="Chen Q."/>
            <person name="Chen Z."/>
            <person name="Che J."/>
            <person name="Ge C."/>
            <person name="Shi H."/>
            <person name="Pan Z."/>
            <person name="Liu X."/>
        </authorList>
    </citation>
    <scope>NUCLEOTIDE SEQUENCE [LARGE SCALE GENOMIC DNA]</scope>
    <source>
        <strain evidence="1 2">DSM 54</strain>
    </source>
</reference>
<evidence type="ECO:0000313" key="2">
    <source>
        <dbReference type="Proteomes" id="UP000037977"/>
    </source>
</evidence>
<keyword evidence="2" id="KW-1185">Reference proteome</keyword>
<sequence length="154" mass="17717">MRLLDTITEFNHCISSAFQERSIKVMSFATANGPFQDSPLEFEFLTRTKVDVHTKEAYTHILRIQGFIPNAIALGHPYESLSIIPQKVSIECNYKLLHLDKKDMQQILQHPQPDQHYGEWLIDAIKNANILVELKTNQHTYTEWPIGIKSASIL</sequence>
<accession>A0A0M9DGP8</accession>
<dbReference type="OrthoDB" id="2733914at2"/>
<dbReference type="Proteomes" id="UP000037977">
    <property type="component" value="Unassembled WGS sequence"/>
</dbReference>
<protein>
    <submittedName>
        <fullName evidence="1">Uncharacterized protein</fullName>
    </submittedName>
</protein>
<gene>
    <name evidence="1" type="ORF">ADM90_18300</name>
</gene>
<dbReference type="EMBL" id="LGCI01000010">
    <property type="protein sequence ID" value="KOY81108.1"/>
    <property type="molecule type" value="Genomic_DNA"/>
</dbReference>
<dbReference type="PATRIC" id="fig|33935.3.peg.2454"/>